<reference evidence="2" key="1">
    <citation type="submission" date="2022-11" db="UniProtKB">
        <authorList>
            <consortium name="EnsemblMetazoa"/>
        </authorList>
    </citation>
    <scope>IDENTIFICATION</scope>
</reference>
<evidence type="ECO:0000313" key="2">
    <source>
        <dbReference type="EnsemblMetazoa" id="XP_038066149.1"/>
    </source>
</evidence>
<organism evidence="2 3">
    <name type="scientific">Patiria miniata</name>
    <name type="common">Bat star</name>
    <name type="synonym">Asterina miniata</name>
    <dbReference type="NCBI Taxonomy" id="46514"/>
    <lineage>
        <taxon>Eukaryota</taxon>
        <taxon>Metazoa</taxon>
        <taxon>Echinodermata</taxon>
        <taxon>Eleutherozoa</taxon>
        <taxon>Asterozoa</taxon>
        <taxon>Asteroidea</taxon>
        <taxon>Valvatacea</taxon>
        <taxon>Valvatida</taxon>
        <taxon>Asterinidae</taxon>
        <taxon>Patiria</taxon>
    </lineage>
</organism>
<dbReference type="GeneID" id="119736195"/>
<dbReference type="InterPro" id="IPR040350">
    <property type="entry name" value="TMEM272"/>
</dbReference>
<dbReference type="OMA" id="SCFNVEG"/>
<evidence type="ECO:0000256" key="1">
    <source>
        <dbReference type="SAM" id="Phobius"/>
    </source>
</evidence>
<accession>A0A914ARS2</accession>
<dbReference type="AlphaFoldDB" id="A0A914ARS2"/>
<keyword evidence="1" id="KW-0812">Transmembrane</keyword>
<keyword evidence="1" id="KW-1133">Transmembrane helix</keyword>
<feature type="transmembrane region" description="Helical" evidence="1">
    <location>
        <begin position="111"/>
        <end position="130"/>
    </location>
</feature>
<protein>
    <submittedName>
        <fullName evidence="2">Uncharacterized protein</fullName>
    </submittedName>
</protein>
<dbReference type="PANTHER" id="PTHR33444">
    <property type="entry name" value="SI:DKEY-19B23.12-RELATED"/>
    <property type="match status" value="1"/>
</dbReference>
<feature type="transmembrane region" description="Helical" evidence="1">
    <location>
        <begin position="71"/>
        <end position="99"/>
    </location>
</feature>
<dbReference type="PANTHER" id="PTHR33444:SF2">
    <property type="entry name" value="MARVEL DOMAIN-CONTAINING PROTEIN"/>
    <property type="match status" value="1"/>
</dbReference>
<keyword evidence="3" id="KW-1185">Reference proteome</keyword>
<feature type="transmembrane region" description="Helical" evidence="1">
    <location>
        <begin position="151"/>
        <end position="171"/>
    </location>
</feature>
<sequence length="230" mass="26382">MSKNAELPYFGHTKRDNGYTVDIGSNATQTVYDDAFKDDATSSYWPLLDQVREATRTSSTPLQFFRKLHNIFLLSALCTILITLWPTIPVSMVVMGAVFIHDCPLEPKIPIYLLVTGACYFPRTLLDVVVRFCRPRHPEDEKSTMCRVTVALRRVQLFFLFVFMIVGNVWVYRNYSPSEDPDSVDYCYGPLYYFTFWLMTVTYIVIASGCLCMVVMTLCLIGSSFLEEKT</sequence>
<dbReference type="Proteomes" id="UP000887568">
    <property type="component" value="Unplaced"/>
</dbReference>
<dbReference type="RefSeq" id="XP_038066149.1">
    <property type="nucleotide sequence ID" value="XM_038210221.1"/>
</dbReference>
<feature type="transmembrane region" description="Helical" evidence="1">
    <location>
        <begin position="191"/>
        <end position="221"/>
    </location>
</feature>
<name>A0A914ARS2_PATMI</name>
<keyword evidence="1" id="KW-0472">Membrane</keyword>
<proteinExistence type="predicted"/>
<dbReference type="OrthoDB" id="6157510at2759"/>
<evidence type="ECO:0000313" key="3">
    <source>
        <dbReference type="Proteomes" id="UP000887568"/>
    </source>
</evidence>
<dbReference type="EnsemblMetazoa" id="XM_038210221.1">
    <property type="protein sequence ID" value="XP_038066149.1"/>
    <property type="gene ID" value="LOC119736195"/>
</dbReference>